<sequence length="155" mass="17425">MTTLPYYTYTQGAVVQKALNAIATFFSSSSFGDYLQICIMLGLAASTFTFMISRNPKDIIKWMVVFFAVPLFLISMKARVPIIDKTEPGAVYVVDNVPYLVAVPTWFFSSMMVGMTEGVESIFTTSDDERYGRTGMLFGSELYRLSRQSNVHETK</sequence>
<dbReference type="Proteomes" id="UP001569153">
    <property type="component" value="Unassembled WGS sequence"/>
</dbReference>
<feature type="non-terminal residue" evidence="3">
    <location>
        <position position="155"/>
    </location>
</feature>
<evidence type="ECO:0000313" key="4">
    <source>
        <dbReference type="Proteomes" id="UP001569153"/>
    </source>
</evidence>
<accession>A0ABV4MBY8</accession>
<keyword evidence="4" id="KW-1185">Reference proteome</keyword>
<evidence type="ECO:0000256" key="1">
    <source>
        <dbReference type="SAM" id="Phobius"/>
    </source>
</evidence>
<feature type="transmembrane region" description="Helical" evidence="1">
    <location>
        <begin position="59"/>
        <end position="76"/>
    </location>
</feature>
<feature type="domain" description="TraG N-terminal Proteobacteria" evidence="2">
    <location>
        <begin position="6"/>
        <end position="150"/>
    </location>
</feature>
<dbReference type="InterPro" id="IPR012931">
    <property type="entry name" value="TraG_N_Proteobacteria"/>
</dbReference>
<reference evidence="3 4" key="1">
    <citation type="submission" date="2024-06" db="EMBL/GenBank/DDBJ databases">
        <authorList>
            <person name="Steensen K."/>
            <person name="Seneca J."/>
            <person name="Bartlau N."/>
            <person name="Yu A.X."/>
            <person name="Polz M.F."/>
        </authorList>
    </citation>
    <scope>NUCLEOTIDE SEQUENCE [LARGE SCALE GENOMIC DNA]</scope>
    <source>
        <strain evidence="3 4">FF146</strain>
    </source>
</reference>
<keyword evidence="1" id="KW-0472">Membrane</keyword>
<dbReference type="EMBL" id="JBGOOT010000066">
    <property type="protein sequence ID" value="MEZ8197049.1"/>
    <property type="molecule type" value="Genomic_DNA"/>
</dbReference>
<evidence type="ECO:0000313" key="3">
    <source>
        <dbReference type="EMBL" id="MEZ8197049.1"/>
    </source>
</evidence>
<organism evidence="3 4">
    <name type="scientific">Vibrio cortegadensis</name>
    <dbReference type="NCBI Taxonomy" id="1328770"/>
    <lineage>
        <taxon>Bacteria</taxon>
        <taxon>Pseudomonadati</taxon>
        <taxon>Pseudomonadota</taxon>
        <taxon>Gammaproteobacteria</taxon>
        <taxon>Vibrionales</taxon>
        <taxon>Vibrionaceae</taxon>
        <taxon>Vibrio</taxon>
    </lineage>
</organism>
<dbReference type="Pfam" id="PF07916">
    <property type="entry name" value="TraG_N"/>
    <property type="match status" value="1"/>
</dbReference>
<feature type="transmembrane region" description="Helical" evidence="1">
    <location>
        <begin position="96"/>
        <end position="115"/>
    </location>
</feature>
<evidence type="ECO:0000259" key="2">
    <source>
        <dbReference type="Pfam" id="PF07916"/>
    </source>
</evidence>
<gene>
    <name evidence="3" type="ORF">ACED38_19540</name>
</gene>
<proteinExistence type="predicted"/>
<keyword evidence="1" id="KW-1133">Transmembrane helix</keyword>
<name>A0ABV4MBY8_9VIBR</name>
<feature type="transmembrane region" description="Helical" evidence="1">
    <location>
        <begin position="34"/>
        <end position="52"/>
    </location>
</feature>
<protein>
    <submittedName>
        <fullName evidence="3">Conjugal transfer protein TraG N-terminal domain-containing protein</fullName>
    </submittedName>
</protein>
<dbReference type="RefSeq" id="WP_371731239.1">
    <property type="nucleotide sequence ID" value="NZ_JBGOOT010000066.1"/>
</dbReference>
<comment type="caution">
    <text evidence="3">The sequence shown here is derived from an EMBL/GenBank/DDBJ whole genome shotgun (WGS) entry which is preliminary data.</text>
</comment>
<keyword evidence="1" id="KW-0812">Transmembrane</keyword>